<dbReference type="GO" id="GO:0017136">
    <property type="term" value="F:histone deacetylase activity, NAD-dependent"/>
    <property type="evidence" value="ECO:0007669"/>
    <property type="project" value="TreeGrafter"/>
</dbReference>
<keyword evidence="11" id="KW-1185">Reference proteome</keyword>
<evidence type="ECO:0000256" key="1">
    <source>
        <dbReference type="ARBA" id="ARBA00004173"/>
    </source>
</evidence>
<proteinExistence type="inferred from homology"/>
<dbReference type="InterPro" id="IPR029035">
    <property type="entry name" value="DHS-like_NAD/FAD-binding_dom"/>
</dbReference>
<dbReference type="STRING" id="105984.A0A427Y6S0"/>
<dbReference type="GO" id="GO:0005634">
    <property type="term" value="C:nucleus"/>
    <property type="evidence" value="ECO:0007669"/>
    <property type="project" value="TreeGrafter"/>
</dbReference>
<dbReference type="GO" id="GO:0005739">
    <property type="term" value="C:mitochondrion"/>
    <property type="evidence" value="ECO:0007669"/>
    <property type="project" value="UniProtKB-SubCell"/>
</dbReference>
<keyword evidence="7" id="KW-0479">Metal-binding</keyword>
<dbReference type="AlphaFoldDB" id="A0A427Y6S0"/>
<keyword evidence="7" id="KW-0862">Zinc</keyword>
<dbReference type="InterPro" id="IPR050134">
    <property type="entry name" value="NAD-dep_sirtuin_deacylases"/>
</dbReference>
<keyword evidence="3" id="KW-0808">Transferase</keyword>
<dbReference type="RefSeq" id="XP_028479578.1">
    <property type="nucleotide sequence ID" value="XM_028620606.1"/>
</dbReference>
<dbReference type="GO" id="GO:0046872">
    <property type="term" value="F:metal ion binding"/>
    <property type="evidence" value="ECO:0007669"/>
    <property type="project" value="UniProtKB-KW"/>
</dbReference>
<evidence type="ECO:0000256" key="3">
    <source>
        <dbReference type="ARBA" id="ARBA00022679"/>
    </source>
</evidence>
<feature type="binding site" evidence="7">
    <location>
        <position position="175"/>
    </location>
    <ligand>
        <name>Zn(2+)</name>
        <dbReference type="ChEBI" id="CHEBI:29105"/>
    </ligand>
</feature>
<evidence type="ECO:0000256" key="7">
    <source>
        <dbReference type="PROSITE-ProRule" id="PRU00236"/>
    </source>
</evidence>
<keyword evidence="6" id="KW-0496">Mitochondrion</keyword>
<evidence type="ECO:0000313" key="10">
    <source>
        <dbReference type="EMBL" id="RSH86793.1"/>
    </source>
</evidence>
<comment type="similarity">
    <text evidence="2">Belongs to the sirtuin family. Class I subfamily.</text>
</comment>
<dbReference type="OrthoDB" id="2919105at2759"/>
<feature type="region of interest" description="Disordered" evidence="8">
    <location>
        <begin position="540"/>
        <end position="567"/>
    </location>
</feature>
<sequence>MPITHLPLSHLLASTDPAEFSGRRTLSDVNVRVVKARKVLVVSGAGISCSSGIPDFRSENGLYSLVKGRYPDAFVSGKDLFSSGLFAHPTTAAIFYTFIAELSLACQAAEPTRTHHFIRRLESKGKLLRSYTQNVDGLERRMGIESGGRGAGLKKNGTRNVELHGDLGRVRCVLCYTDYEARVEWIAMFREGEAPGCPACNERCMERLSRSARATPIGSLRPSIVLYDEPHPLGDQIGELQTHDMRRGPDVLLIMGTSLKVHGLKRLVKDFARVVHDKKGIVVFVNATSPSKEWDSVIDYHIEGETDRWVERVEEEWKRVRPQDWELQTVLDKEVVHGTVAKTKAKPRAKPKAKAVAPVFPLPEDEISHLPTPPASQLSPRSDSYTEFFSSPLSSCPPSPVNERTPRATPPTPDSPSKRTGGNSIQNQTVNKKTKLKPEPPSTGMPSTPGSGNLFAESSKLNCEPSKLNFAPRAFARTQSDSAAMFGASKSRAGARTRAAPKLSFKAAATTSTAIKAAPIRRPSPPDVVMPSVRRRSVAATLSAVSDDKENAPPPPRGMRRTASMAV</sequence>
<feature type="compositionally biased region" description="Low complexity" evidence="8">
    <location>
        <begin position="442"/>
        <end position="452"/>
    </location>
</feature>
<dbReference type="Proteomes" id="UP000279236">
    <property type="component" value="Unassembled WGS sequence"/>
</dbReference>
<keyword evidence="4" id="KW-0809">Transit peptide</keyword>
<comment type="caution">
    <text evidence="10">The sequence shown here is derived from an EMBL/GenBank/DDBJ whole genome shotgun (WGS) entry which is preliminary data.</text>
</comment>
<feature type="binding site" evidence="7">
    <location>
        <position position="172"/>
    </location>
    <ligand>
        <name>Zn(2+)</name>
        <dbReference type="ChEBI" id="CHEBI:29105"/>
    </ligand>
</feature>
<reference evidence="10 11" key="1">
    <citation type="submission" date="2018-11" db="EMBL/GenBank/DDBJ databases">
        <title>Genome sequence of Apiotrichum porosum DSM 27194.</title>
        <authorList>
            <person name="Aliyu H."/>
            <person name="Gorte O."/>
            <person name="Ochsenreither K."/>
        </authorList>
    </citation>
    <scope>NUCLEOTIDE SEQUENCE [LARGE SCALE GENOMIC DNA]</scope>
    <source>
        <strain evidence="10 11">DSM 27194</strain>
    </source>
</reference>
<dbReference type="InterPro" id="IPR026591">
    <property type="entry name" value="Sirtuin_cat_small_dom_sf"/>
</dbReference>
<feature type="compositionally biased region" description="Polar residues" evidence="8">
    <location>
        <begin position="418"/>
        <end position="431"/>
    </location>
</feature>
<dbReference type="Gene3D" id="3.30.1600.10">
    <property type="entry name" value="SIR2/SIRT2 'Small Domain"/>
    <property type="match status" value="1"/>
</dbReference>
<feature type="binding site" evidence="7">
    <location>
        <position position="197"/>
    </location>
    <ligand>
        <name>Zn(2+)</name>
        <dbReference type="ChEBI" id="CHEBI:29105"/>
    </ligand>
</feature>
<evidence type="ECO:0000313" key="11">
    <source>
        <dbReference type="Proteomes" id="UP000279236"/>
    </source>
</evidence>
<protein>
    <recommendedName>
        <fullName evidence="9">Deacetylase sirtuin-type domain-containing protein</fullName>
    </recommendedName>
</protein>
<evidence type="ECO:0000256" key="6">
    <source>
        <dbReference type="ARBA" id="ARBA00023128"/>
    </source>
</evidence>
<dbReference type="InterPro" id="IPR003000">
    <property type="entry name" value="Sirtuin"/>
</dbReference>
<dbReference type="SUPFAM" id="SSF52467">
    <property type="entry name" value="DHS-like NAD/FAD-binding domain"/>
    <property type="match status" value="1"/>
</dbReference>
<dbReference type="EMBL" id="RSCE01000002">
    <property type="protein sequence ID" value="RSH86793.1"/>
    <property type="molecule type" value="Genomic_DNA"/>
</dbReference>
<dbReference type="InterPro" id="IPR026590">
    <property type="entry name" value="Ssirtuin_cat_dom"/>
</dbReference>
<keyword evidence="5" id="KW-0520">NAD</keyword>
<evidence type="ECO:0000256" key="8">
    <source>
        <dbReference type="SAM" id="MobiDB-lite"/>
    </source>
</evidence>
<dbReference type="GeneID" id="39589608"/>
<feature type="binding site" evidence="7">
    <location>
        <position position="204"/>
    </location>
    <ligand>
        <name>Zn(2+)</name>
        <dbReference type="ChEBI" id="CHEBI:29105"/>
    </ligand>
</feature>
<dbReference type="PANTHER" id="PTHR11085">
    <property type="entry name" value="NAD-DEPENDENT PROTEIN DEACYLASE SIRTUIN-5, MITOCHONDRIAL-RELATED"/>
    <property type="match status" value="1"/>
</dbReference>
<dbReference type="PANTHER" id="PTHR11085:SF8">
    <property type="entry name" value="NAD-DEPENDENT HISTONE DEACETYLASE HST3"/>
    <property type="match status" value="1"/>
</dbReference>
<feature type="compositionally biased region" description="Polar residues" evidence="8">
    <location>
        <begin position="375"/>
        <end position="389"/>
    </location>
</feature>
<evidence type="ECO:0000256" key="2">
    <source>
        <dbReference type="ARBA" id="ARBA00006924"/>
    </source>
</evidence>
<evidence type="ECO:0000256" key="5">
    <source>
        <dbReference type="ARBA" id="ARBA00023027"/>
    </source>
</evidence>
<gene>
    <name evidence="10" type="ORF">EHS24_005065</name>
</gene>
<dbReference type="Pfam" id="PF02146">
    <property type="entry name" value="SIR2"/>
    <property type="match status" value="1"/>
</dbReference>
<feature type="domain" description="Deacetylase sirtuin-type" evidence="9">
    <location>
        <begin position="19"/>
        <end position="316"/>
    </location>
</feature>
<dbReference type="PROSITE" id="PS50305">
    <property type="entry name" value="SIRTUIN"/>
    <property type="match status" value="1"/>
</dbReference>
<dbReference type="GO" id="GO:0070403">
    <property type="term" value="F:NAD+ binding"/>
    <property type="evidence" value="ECO:0007669"/>
    <property type="project" value="InterPro"/>
</dbReference>
<name>A0A427Y6S0_9TREE</name>
<evidence type="ECO:0000259" key="9">
    <source>
        <dbReference type="PROSITE" id="PS50305"/>
    </source>
</evidence>
<accession>A0A427Y6S0</accession>
<organism evidence="10 11">
    <name type="scientific">Apiotrichum porosum</name>
    <dbReference type="NCBI Taxonomy" id="105984"/>
    <lineage>
        <taxon>Eukaryota</taxon>
        <taxon>Fungi</taxon>
        <taxon>Dikarya</taxon>
        <taxon>Basidiomycota</taxon>
        <taxon>Agaricomycotina</taxon>
        <taxon>Tremellomycetes</taxon>
        <taxon>Trichosporonales</taxon>
        <taxon>Trichosporonaceae</taxon>
        <taxon>Apiotrichum</taxon>
    </lineage>
</organism>
<feature type="region of interest" description="Disordered" evidence="8">
    <location>
        <begin position="364"/>
        <end position="458"/>
    </location>
</feature>
<evidence type="ECO:0000256" key="4">
    <source>
        <dbReference type="ARBA" id="ARBA00022946"/>
    </source>
</evidence>
<feature type="active site" description="Proton acceptor" evidence="7">
    <location>
        <position position="164"/>
    </location>
</feature>
<dbReference type="Gene3D" id="3.40.50.1220">
    <property type="entry name" value="TPP-binding domain"/>
    <property type="match status" value="1"/>
</dbReference>
<comment type="subcellular location">
    <subcellularLocation>
        <location evidence="1">Mitochondrion</location>
    </subcellularLocation>
</comment>